<gene>
    <name evidence="1" type="ORF">FP2506_00565</name>
</gene>
<accession>Q0G2I4</accession>
<feature type="non-terminal residue" evidence="1">
    <location>
        <position position="1"/>
    </location>
</feature>
<proteinExistence type="predicted"/>
<reference evidence="1 2" key="1">
    <citation type="journal article" date="2010" name="J. Bacteriol.">
        <title>Genome sequence of Fulvimarina pelagi HTCC2506T, a Mn(II)-oxidizing alphaproteobacterium possessing an aerobic anoxygenic photosynthetic gene cluster and Xanthorhodopsin.</title>
        <authorList>
            <person name="Kang I."/>
            <person name="Oh H.M."/>
            <person name="Lim S.I."/>
            <person name="Ferriera S."/>
            <person name="Giovannoni S.J."/>
            <person name="Cho J.C."/>
        </authorList>
    </citation>
    <scope>NUCLEOTIDE SEQUENCE [LARGE SCALE GENOMIC DNA]</scope>
    <source>
        <strain evidence="1 2">HTCC2506</strain>
    </source>
</reference>
<evidence type="ECO:0000313" key="2">
    <source>
        <dbReference type="Proteomes" id="UP000004310"/>
    </source>
</evidence>
<sequence length="70" mass="7933">ARDLDTSSTQLCKGEKTACRFDLRQISSVREMIEERHSFERVNVVHSVLPIGSSIIARCGSFLLFAYNRS</sequence>
<protein>
    <submittedName>
        <fullName evidence="1">Uncharacterized protein</fullName>
    </submittedName>
</protein>
<dbReference type="HOGENOM" id="CLU_2745965_0_0_5"/>
<keyword evidence="2" id="KW-1185">Reference proteome</keyword>
<comment type="caution">
    <text evidence="1">The sequence shown here is derived from an EMBL/GenBank/DDBJ whole genome shotgun (WGS) entry which is preliminary data.</text>
</comment>
<dbReference type="EMBL" id="AATP01000003">
    <property type="protein sequence ID" value="EAU41214.1"/>
    <property type="molecule type" value="Genomic_DNA"/>
</dbReference>
<dbReference type="Proteomes" id="UP000004310">
    <property type="component" value="Unassembled WGS sequence"/>
</dbReference>
<evidence type="ECO:0000313" key="1">
    <source>
        <dbReference type="EMBL" id="EAU41214.1"/>
    </source>
</evidence>
<dbReference type="AlphaFoldDB" id="Q0G2I4"/>
<name>Q0G2I4_9HYPH</name>
<organism evidence="1 2">
    <name type="scientific">Fulvimarina pelagi HTCC2506</name>
    <dbReference type="NCBI Taxonomy" id="314231"/>
    <lineage>
        <taxon>Bacteria</taxon>
        <taxon>Pseudomonadati</taxon>
        <taxon>Pseudomonadota</taxon>
        <taxon>Alphaproteobacteria</taxon>
        <taxon>Hyphomicrobiales</taxon>
        <taxon>Aurantimonadaceae</taxon>
        <taxon>Fulvimarina</taxon>
    </lineage>
</organism>